<gene>
    <name evidence="3" type="ORF">GL50803_00137752</name>
</gene>
<evidence type="ECO:0000313" key="4">
    <source>
        <dbReference type="Proteomes" id="UP000001548"/>
    </source>
</evidence>
<feature type="domain" description="EGF-like" evidence="2">
    <location>
        <begin position="1160"/>
        <end position="1197"/>
    </location>
</feature>
<accession>A0A644F3K4</accession>
<evidence type="ECO:0000313" key="3">
    <source>
        <dbReference type="EMBL" id="KAE8303206.1"/>
    </source>
</evidence>
<organism evidence="3 4">
    <name type="scientific">Giardia intestinalis (strain ATCC 50803 / WB clone C6)</name>
    <name type="common">Giardia lamblia</name>
    <dbReference type="NCBI Taxonomy" id="184922"/>
    <lineage>
        <taxon>Eukaryota</taxon>
        <taxon>Metamonada</taxon>
        <taxon>Diplomonadida</taxon>
        <taxon>Hexamitidae</taxon>
        <taxon>Giardiinae</taxon>
        <taxon>Giardia</taxon>
    </lineage>
</organism>
<feature type="domain" description="EGF-like" evidence="2">
    <location>
        <begin position="1199"/>
        <end position="1238"/>
    </location>
</feature>
<dbReference type="PANTHER" id="PTHR23275">
    <property type="entry name" value="CABRIOLET.-RELATED"/>
    <property type="match status" value="1"/>
</dbReference>
<dbReference type="Proteomes" id="UP000001548">
    <property type="component" value="Unassembled WGS sequence"/>
</dbReference>
<dbReference type="PANTHER" id="PTHR23275:SF100">
    <property type="entry name" value="EGF-LIKE DOMAIN-CONTAINING PROTEIN"/>
    <property type="match status" value="1"/>
</dbReference>
<dbReference type="SMART" id="SM00261">
    <property type="entry name" value="FU"/>
    <property type="match status" value="19"/>
</dbReference>
<protein>
    <submittedName>
        <fullName evidence="3">VSP</fullName>
    </submittedName>
</protein>
<sequence length="1419" mass="144274">MLLGIVLLCAAVLAKECVPQISGCAECDESTGTKCTRCDPAGNTPFLMETTPDGGEGTCVGDCTQTPGYYGDASDDQNKKCKKCNAACAACSGAEATKCTRCDPAGNTPFLMETTPDGGEGTCVGDCTQTPGYYGDASDDQNKKCKKCNAACAACSGAEATKCTRCDPAGNTPFLMETTPDGGEGTCVGDCTQTPGYYGDASDDQNKKCKKCNAACAACSGAEATKCTRCDPAGNTPFLMETTPDGGEGTCVGDCTQTPGYYGDASDDQNKKCKKCNAACAACSGAEATKCTRCDPAGNTPFLMETTPDGGEGTCVGDCTQTPGYYGDASDDQNKKCKKCNAACAACSGAEATKCTRCDPAGNTPFLMETTPDGGEGTCVGDCTQTPGYYGDASDDQNKKCKKCNAACAACSGAEATKCTRCDPAGNTPFLMETTPDGGEGTCVGDCTQTPGYYGDASDDQNKKCKKCNAACAACSGAEATKCTRCDPAGNTPFLMETTPDGGEGTCVGDCTQTPGYYGDASDDQNKKCKKCNAACAACSGAEATKCTRCDPAGNTPFLMETTPDGGEGTCVGDCTQTPGYYGDASDDQNKKCKKCNAACAACSGAEATKCTRCDPAGNTPFLMETTPDGGEGTCVGDCTQTPGYYGDASDDQNKKCKKCNAACAACSGAEATKCTRCDPAGNTPFLMETTPDGGEGTCVGDCTQTPGYYGDASDDQNKKCKKCNAACAACSGAEATKCTRCDPAGNTPFLMETTPDGGEGTCVGDCTQTPGYYGDASDDQNKKCKKCNAACAACSGAEATKCTRCDPAGNTPFLMETTPDGGEGTCVGDCTQTPGYYGDASDDQNKKCKKCNAACAACSGAEATKCTRCDPAGNTPFLMETTPDGGEGTCVGDCTQTPGYYGDASDDQNKKCKKCNAACAACSGAEATKCTRCDPAGNTPFLMETTPDGGEGTCVGDCTQTPGYYGDASDDQNKKCKKCAEGQKPNTAGNKCFVCPDANCERCDQSDVCARCSTGAPLENGKCPAATPGCHSSCDGCTSDAMTNQADKCTGCKEGRYLKPNPAAGQSGTCLTAEECTSDKTHFTKEKVGDSKGMCLPCSDATHGIADCKKCALKTLSGETESTVVCSECTDKWLTPSGNACLEQCPAGTYPNDNNLCTPCHDTCAECNGNADAASCTACYPGYSLLYGSGTAGTCVKECTGAFGANCADGQCTADVGGAKYCAQCKDGYAPIDGICTAVKTGRDASVCTAAGGKCTKCAGEYTLMSGGCYGVAKLPGKSVCTLANNGKCTMCAANSQAPVQDKCPECSEGCAKCNDSNACTECLPGYYKNKSSACIPCSKDSTPITGVPNCVSCAPPAGGNGGPVLCYLMKGADNTGGSTNKSGLSTGAIAGISVAVIVVVGGLVGFLCWWFLCRGKA</sequence>
<keyword evidence="1" id="KW-0812">Transmembrane</keyword>
<evidence type="ECO:0000256" key="1">
    <source>
        <dbReference type="SAM" id="Phobius"/>
    </source>
</evidence>
<dbReference type="InterPro" id="IPR006212">
    <property type="entry name" value="Furin_repeat"/>
</dbReference>
<feature type="transmembrane region" description="Helical" evidence="1">
    <location>
        <begin position="1390"/>
        <end position="1414"/>
    </location>
</feature>
<feature type="domain" description="EGF-like" evidence="2">
    <location>
        <begin position="1307"/>
        <end position="1337"/>
    </location>
</feature>
<keyword evidence="1" id="KW-0472">Membrane</keyword>
<dbReference type="InterPro" id="IPR005127">
    <property type="entry name" value="Giardia_VSP"/>
</dbReference>
<dbReference type="InParanoid" id="A0A644F3K4"/>
<dbReference type="InterPro" id="IPR000742">
    <property type="entry name" value="EGF"/>
</dbReference>
<dbReference type="SUPFAM" id="SSF57184">
    <property type="entry name" value="Growth factor receptor domain"/>
    <property type="match status" value="8"/>
</dbReference>
<dbReference type="EMBL" id="AACB03000003">
    <property type="protein sequence ID" value="KAE8303206.1"/>
    <property type="molecule type" value="Genomic_DNA"/>
</dbReference>
<dbReference type="InterPro" id="IPR052798">
    <property type="entry name" value="Giardia_VSA"/>
</dbReference>
<dbReference type="Gene3D" id="2.10.220.10">
    <property type="entry name" value="Hormone Receptor, Insulin-like Growth Factor Receptor 1, Chain A, domain 2"/>
    <property type="match status" value="10"/>
</dbReference>
<proteinExistence type="predicted"/>
<dbReference type="Pfam" id="PF03302">
    <property type="entry name" value="VSP"/>
    <property type="match status" value="1"/>
</dbReference>
<dbReference type="InterPro" id="IPR009030">
    <property type="entry name" value="Growth_fac_rcpt_cys_sf"/>
</dbReference>
<keyword evidence="4" id="KW-1185">Reference proteome</keyword>
<evidence type="ECO:0000259" key="2">
    <source>
        <dbReference type="SMART" id="SM00181"/>
    </source>
</evidence>
<name>A0A644F3K4_GIAIC</name>
<dbReference type="SMART" id="SM00181">
    <property type="entry name" value="EGF"/>
    <property type="match status" value="3"/>
</dbReference>
<keyword evidence="1" id="KW-1133">Transmembrane helix</keyword>
<reference evidence="3 4" key="1">
    <citation type="journal article" date="2007" name="Science">
        <title>Genomic minimalism in the early diverging intestinal parasite Giardia lamblia.</title>
        <authorList>
            <person name="Morrison H.G."/>
            <person name="McArthur A.G."/>
            <person name="Gillin F.D."/>
            <person name="Aley S.B."/>
            <person name="Adam R.D."/>
            <person name="Olsen G.J."/>
            <person name="Best A.A."/>
            <person name="Cande W.Z."/>
            <person name="Chen F."/>
            <person name="Cipriano M.J."/>
            <person name="Davids B.J."/>
            <person name="Dawson S.C."/>
            <person name="Elmendorf H.G."/>
            <person name="Hehl A.B."/>
            <person name="Holder M.E."/>
            <person name="Huse S.M."/>
            <person name="Kim U.U."/>
            <person name="Lasek-Nesselquist E."/>
            <person name="Manning G."/>
            <person name="Nigam A."/>
            <person name="Nixon J.E."/>
            <person name="Palm D."/>
            <person name="Passamaneck N.E."/>
            <person name="Prabhu A."/>
            <person name="Reich C.I."/>
            <person name="Reiner D.S."/>
            <person name="Samuelson J."/>
            <person name="Svard S.G."/>
            <person name="Sogin M.L."/>
        </authorList>
    </citation>
    <scope>NUCLEOTIDE SEQUENCE [LARGE SCALE GENOMIC DNA]</scope>
    <source>
        <strain evidence="3 4">WB C6</strain>
    </source>
</reference>
<comment type="caution">
    <text evidence="3">The sequence shown here is derived from an EMBL/GenBank/DDBJ whole genome shotgun (WGS) entry which is preliminary data.</text>
</comment>